<accession>A0A5B7EV95</accession>
<feature type="region of interest" description="Disordered" evidence="1">
    <location>
        <begin position="33"/>
        <end position="59"/>
    </location>
</feature>
<organism evidence="2 3">
    <name type="scientific">Portunus trituberculatus</name>
    <name type="common">Swimming crab</name>
    <name type="synonym">Neptunus trituberculatus</name>
    <dbReference type="NCBI Taxonomy" id="210409"/>
    <lineage>
        <taxon>Eukaryota</taxon>
        <taxon>Metazoa</taxon>
        <taxon>Ecdysozoa</taxon>
        <taxon>Arthropoda</taxon>
        <taxon>Crustacea</taxon>
        <taxon>Multicrustacea</taxon>
        <taxon>Malacostraca</taxon>
        <taxon>Eumalacostraca</taxon>
        <taxon>Eucarida</taxon>
        <taxon>Decapoda</taxon>
        <taxon>Pleocyemata</taxon>
        <taxon>Brachyura</taxon>
        <taxon>Eubrachyura</taxon>
        <taxon>Portunoidea</taxon>
        <taxon>Portunidae</taxon>
        <taxon>Portuninae</taxon>
        <taxon>Portunus</taxon>
    </lineage>
</organism>
<dbReference type="EMBL" id="VSRR010003698">
    <property type="protein sequence ID" value="MPC37137.1"/>
    <property type="molecule type" value="Genomic_DNA"/>
</dbReference>
<feature type="region of interest" description="Disordered" evidence="1">
    <location>
        <begin position="97"/>
        <end position="127"/>
    </location>
</feature>
<feature type="compositionally biased region" description="Basic and acidic residues" evidence="1">
    <location>
        <begin position="118"/>
        <end position="127"/>
    </location>
</feature>
<evidence type="ECO:0000313" key="2">
    <source>
        <dbReference type="EMBL" id="MPC37137.1"/>
    </source>
</evidence>
<evidence type="ECO:0000313" key="3">
    <source>
        <dbReference type="Proteomes" id="UP000324222"/>
    </source>
</evidence>
<reference evidence="2 3" key="1">
    <citation type="submission" date="2019-05" db="EMBL/GenBank/DDBJ databases">
        <title>Another draft genome of Portunus trituberculatus and its Hox gene families provides insights of decapod evolution.</title>
        <authorList>
            <person name="Jeong J.-H."/>
            <person name="Song I."/>
            <person name="Kim S."/>
            <person name="Choi T."/>
            <person name="Kim D."/>
            <person name="Ryu S."/>
            <person name="Kim W."/>
        </authorList>
    </citation>
    <scope>NUCLEOTIDE SEQUENCE [LARGE SCALE GENOMIC DNA]</scope>
    <source>
        <tissue evidence="2">Muscle</tissue>
    </source>
</reference>
<dbReference type="Proteomes" id="UP000324222">
    <property type="component" value="Unassembled WGS sequence"/>
</dbReference>
<protein>
    <submittedName>
        <fullName evidence="2">Uncharacterized protein</fullName>
    </submittedName>
</protein>
<name>A0A5B7EV95_PORTR</name>
<comment type="caution">
    <text evidence="2">The sequence shown here is derived from an EMBL/GenBank/DDBJ whole genome shotgun (WGS) entry which is preliminary data.</text>
</comment>
<evidence type="ECO:0000256" key="1">
    <source>
        <dbReference type="SAM" id="MobiDB-lite"/>
    </source>
</evidence>
<feature type="compositionally biased region" description="Polar residues" evidence="1">
    <location>
        <begin position="104"/>
        <end position="117"/>
    </location>
</feature>
<proteinExistence type="predicted"/>
<dbReference type="AlphaFoldDB" id="A0A5B7EV95"/>
<keyword evidence="3" id="KW-1185">Reference proteome</keyword>
<gene>
    <name evidence="2" type="ORF">E2C01_030611</name>
</gene>
<sequence length="127" mass="14310">MQYSDLYDSGWSLKAPLEHKKAEQYTEPIVTDHRTRHNAHSTQALKLTLPTPQPTRTHNMYQGTPYGLIVFSQRHSCSTSSTQKLYLERLAALQAKDSADNPLVSVSSSTCRPSNKPNIDESKYTTN</sequence>